<keyword evidence="1" id="KW-0472">Membrane</keyword>
<reference evidence="2 3" key="1">
    <citation type="journal article" date="2018" name="MBio">
        <title>Comparative Genomics Reveals the Core Gene Toolbox for the Fungus-Insect Symbiosis.</title>
        <authorList>
            <person name="Wang Y."/>
            <person name="Stata M."/>
            <person name="Wang W."/>
            <person name="Stajich J.E."/>
            <person name="White M.M."/>
            <person name="Moncalvo J.M."/>
        </authorList>
    </citation>
    <scope>NUCLEOTIDE SEQUENCE [LARGE SCALE GENOMIC DNA]</scope>
    <source>
        <strain evidence="2 3">SC-DP-2</strain>
    </source>
</reference>
<dbReference type="EMBL" id="MBFS01001090">
    <property type="protein sequence ID" value="PVV01425.1"/>
    <property type="molecule type" value="Genomic_DNA"/>
</dbReference>
<evidence type="ECO:0000256" key="1">
    <source>
        <dbReference type="SAM" id="Phobius"/>
    </source>
</evidence>
<keyword evidence="3" id="KW-1185">Reference proteome</keyword>
<keyword evidence="1" id="KW-1133">Transmembrane helix</keyword>
<organism evidence="2 3">
    <name type="scientific">Smittium megazygosporum</name>
    <dbReference type="NCBI Taxonomy" id="133381"/>
    <lineage>
        <taxon>Eukaryota</taxon>
        <taxon>Fungi</taxon>
        <taxon>Fungi incertae sedis</taxon>
        <taxon>Zoopagomycota</taxon>
        <taxon>Kickxellomycotina</taxon>
        <taxon>Harpellomycetes</taxon>
        <taxon>Harpellales</taxon>
        <taxon>Legeriomycetaceae</taxon>
        <taxon>Smittium</taxon>
    </lineage>
</organism>
<evidence type="ECO:0000313" key="3">
    <source>
        <dbReference type="Proteomes" id="UP000245609"/>
    </source>
</evidence>
<gene>
    <name evidence="2" type="ORF">BB560_004155</name>
</gene>
<keyword evidence="1" id="KW-0812">Transmembrane</keyword>
<name>A0A2T9ZA34_9FUNG</name>
<comment type="caution">
    <text evidence="2">The sequence shown here is derived from an EMBL/GenBank/DDBJ whole genome shotgun (WGS) entry which is preliminary data.</text>
</comment>
<protein>
    <submittedName>
        <fullName evidence="2">Uncharacterized protein</fullName>
    </submittedName>
</protein>
<sequence length="79" mass="8646">MTSSSFNQKTTVDATLSGKLGAPLPMHSNDQFAPLSRGYSGISTLQESVLVSIIIFPIGLFAWLLHFSIEHFAIFDFVV</sequence>
<proteinExistence type="predicted"/>
<feature type="transmembrane region" description="Helical" evidence="1">
    <location>
        <begin position="49"/>
        <end position="69"/>
    </location>
</feature>
<dbReference type="Proteomes" id="UP000245609">
    <property type="component" value="Unassembled WGS sequence"/>
</dbReference>
<accession>A0A2T9ZA34</accession>
<evidence type="ECO:0000313" key="2">
    <source>
        <dbReference type="EMBL" id="PVV01425.1"/>
    </source>
</evidence>
<dbReference type="AlphaFoldDB" id="A0A2T9ZA34"/>